<keyword evidence="4" id="KW-1185">Reference proteome</keyword>
<proteinExistence type="predicted"/>
<dbReference type="EMBL" id="ATGG01000020">
    <property type="protein sequence ID" value="EPF77466.1"/>
    <property type="molecule type" value="Genomic_DNA"/>
</dbReference>
<feature type="domain" description="DUF6160" evidence="2">
    <location>
        <begin position="2"/>
        <end position="60"/>
    </location>
</feature>
<gene>
    <name evidence="3" type="ORF">F957_02638</name>
</gene>
<evidence type="ECO:0000259" key="2">
    <source>
        <dbReference type="Pfam" id="PF19657"/>
    </source>
</evidence>
<feature type="chain" id="PRO_5032971330" description="DUF6160 domain-containing protein" evidence="1">
    <location>
        <begin position="19"/>
        <end position="242"/>
    </location>
</feature>
<name>A0A829HG76_9GAMM</name>
<dbReference type="AlphaFoldDB" id="A0A829HG76"/>
<dbReference type="InterPro" id="IPR046158">
    <property type="entry name" value="DUF6160"/>
</dbReference>
<feature type="signal peptide" evidence="1">
    <location>
        <begin position="1"/>
        <end position="18"/>
    </location>
</feature>
<sequence length="242" mass="26241">MKKISTLLLLLMATWTHAELEVLDNDALQAVEGQAGADLSLKLSLNQVYNTTTGKYEFDNGLGGVCANLAFCHLGLSVNKRFVRNGNQPVSDPTQANPANKVWLVFKGIQGTIDLQKLGLDGFDLIYNDDGGAAKTKPAMQLSMDATKPILIRNFGFNALAIEQDDFTSYYDSNGKLVEGSNPTTPPTSGYGYLKAPTYAADHPSVYDRNKETGFMGLKMNGNLAIQGNVMMFSCDASHPRC</sequence>
<reference evidence="3 4" key="1">
    <citation type="submission" date="2013-06" db="EMBL/GenBank/DDBJ databases">
        <title>The Genome Sequence of Acinetobacter gyllenbergii CIP 110306.</title>
        <authorList>
            <consortium name="The Broad Institute Genome Sequencing Platform"/>
            <consortium name="The Broad Institute Genome Sequencing Center for Infectious Disease"/>
            <person name="Cerqueira G."/>
            <person name="Feldgarden M."/>
            <person name="Courvalin P."/>
            <person name="Perichon B."/>
            <person name="Grillot-Courvalin C."/>
            <person name="Clermont D."/>
            <person name="Rocha E."/>
            <person name="Yoon E.-J."/>
            <person name="Nemec A."/>
            <person name="Young S.K."/>
            <person name="Zeng Q."/>
            <person name="Gargeya S."/>
            <person name="Fitzgerald M."/>
            <person name="Abouelleil A."/>
            <person name="Alvarado L."/>
            <person name="Berlin A.M."/>
            <person name="Chapman S.B."/>
            <person name="Dewar J."/>
            <person name="Goldberg J."/>
            <person name="Griggs A."/>
            <person name="Gujja S."/>
            <person name="Hansen M."/>
            <person name="Howarth C."/>
            <person name="Imamovic A."/>
            <person name="Larimer J."/>
            <person name="McCowan C."/>
            <person name="Murphy C."/>
            <person name="Pearson M."/>
            <person name="Priest M."/>
            <person name="Roberts A."/>
            <person name="Saif S."/>
            <person name="Shea T."/>
            <person name="Sykes S."/>
            <person name="Wortman J."/>
            <person name="Nusbaum C."/>
            <person name="Birren B."/>
        </authorList>
    </citation>
    <scope>NUCLEOTIDE SEQUENCE [LARGE SCALE GENOMIC DNA]</scope>
    <source>
        <strain evidence="3 4">CIP 110306</strain>
    </source>
</reference>
<dbReference type="Pfam" id="PF19657">
    <property type="entry name" value="DUF6160"/>
    <property type="match status" value="1"/>
</dbReference>
<accession>A0A829HG76</accession>
<dbReference type="RefSeq" id="WP_016541681.1">
    <property type="nucleotide sequence ID" value="NZ_ASQH01000011.1"/>
</dbReference>
<evidence type="ECO:0000313" key="3">
    <source>
        <dbReference type="EMBL" id="EPF77466.1"/>
    </source>
</evidence>
<evidence type="ECO:0000256" key="1">
    <source>
        <dbReference type="SAM" id="SignalP"/>
    </source>
</evidence>
<dbReference type="Proteomes" id="UP000014523">
    <property type="component" value="Unassembled WGS sequence"/>
</dbReference>
<comment type="caution">
    <text evidence="3">The sequence shown here is derived from an EMBL/GenBank/DDBJ whole genome shotgun (WGS) entry which is preliminary data.</text>
</comment>
<protein>
    <recommendedName>
        <fullName evidence="2">DUF6160 domain-containing protein</fullName>
    </recommendedName>
</protein>
<keyword evidence="1" id="KW-0732">Signal</keyword>
<organism evidence="3 4">
    <name type="scientific">Acinetobacter gyllenbergii CIP 110306 = MTCC 11365</name>
    <dbReference type="NCBI Taxonomy" id="1217657"/>
    <lineage>
        <taxon>Bacteria</taxon>
        <taxon>Pseudomonadati</taxon>
        <taxon>Pseudomonadota</taxon>
        <taxon>Gammaproteobacteria</taxon>
        <taxon>Moraxellales</taxon>
        <taxon>Moraxellaceae</taxon>
        <taxon>Acinetobacter</taxon>
    </lineage>
</organism>
<dbReference type="GeneID" id="99061100"/>
<evidence type="ECO:0000313" key="4">
    <source>
        <dbReference type="Proteomes" id="UP000014523"/>
    </source>
</evidence>